<accession>A0AA39UL91</accession>
<evidence type="ECO:0000313" key="1">
    <source>
        <dbReference type="EMBL" id="KAK0493977.1"/>
    </source>
</evidence>
<dbReference type="AlphaFoldDB" id="A0AA39UL91"/>
<dbReference type="EMBL" id="JAUEPU010000022">
    <property type="protein sequence ID" value="KAK0493977.1"/>
    <property type="molecule type" value="Genomic_DNA"/>
</dbReference>
<name>A0AA39UL91_9AGAR</name>
<proteinExistence type="predicted"/>
<dbReference type="Proteomes" id="UP001175228">
    <property type="component" value="Unassembled WGS sequence"/>
</dbReference>
<gene>
    <name evidence="1" type="ORF">EDD18DRAFT_1077720</name>
</gene>
<reference evidence="1" key="1">
    <citation type="submission" date="2023-06" db="EMBL/GenBank/DDBJ databases">
        <authorList>
            <consortium name="Lawrence Berkeley National Laboratory"/>
            <person name="Ahrendt S."/>
            <person name="Sahu N."/>
            <person name="Indic B."/>
            <person name="Wong-Bajracharya J."/>
            <person name="Merenyi Z."/>
            <person name="Ke H.-M."/>
            <person name="Monk M."/>
            <person name="Kocsube S."/>
            <person name="Drula E."/>
            <person name="Lipzen A."/>
            <person name="Balint B."/>
            <person name="Henrissat B."/>
            <person name="Andreopoulos B."/>
            <person name="Martin F.M."/>
            <person name="Harder C.B."/>
            <person name="Rigling D."/>
            <person name="Ford K.L."/>
            <person name="Foster G.D."/>
            <person name="Pangilinan J."/>
            <person name="Papanicolaou A."/>
            <person name="Barry K."/>
            <person name="LaButti K."/>
            <person name="Viragh M."/>
            <person name="Koriabine M."/>
            <person name="Yan M."/>
            <person name="Riley R."/>
            <person name="Champramary S."/>
            <person name="Plett K.L."/>
            <person name="Tsai I.J."/>
            <person name="Slot J."/>
            <person name="Sipos G."/>
            <person name="Plett J."/>
            <person name="Nagy L.G."/>
            <person name="Grigoriev I.V."/>
        </authorList>
    </citation>
    <scope>NUCLEOTIDE SEQUENCE</scope>
    <source>
        <strain evidence="1">HWK02</strain>
    </source>
</reference>
<organism evidence="1 2">
    <name type="scientific">Armillaria luteobubalina</name>
    <dbReference type="NCBI Taxonomy" id="153913"/>
    <lineage>
        <taxon>Eukaryota</taxon>
        <taxon>Fungi</taxon>
        <taxon>Dikarya</taxon>
        <taxon>Basidiomycota</taxon>
        <taxon>Agaricomycotina</taxon>
        <taxon>Agaricomycetes</taxon>
        <taxon>Agaricomycetidae</taxon>
        <taxon>Agaricales</taxon>
        <taxon>Marasmiineae</taxon>
        <taxon>Physalacriaceae</taxon>
        <taxon>Armillaria</taxon>
    </lineage>
</organism>
<keyword evidence="2" id="KW-1185">Reference proteome</keyword>
<protein>
    <submittedName>
        <fullName evidence="1">Uncharacterized protein</fullName>
    </submittedName>
</protein>
<sequence>MLWSIRDANAPCVADKVYSQLFKDGKPNSRNTAIVLHHAIQSLHRDVENECDLLRDREFMRWVPFIHVGV</sequence>
<comment type="caution">
    <text evidence="1">The sequence shown here is derived from an EMBL/GenBank/DDBJ whole genome shotgun (WGS) entry which is preliminary data.</text>
</comment>
<evidence type="ECO:0000313" key="2">
    <source>
        <dbReference type="Proteomes" id="UP001175228"/>
    </source>
</evidence>